<dbReference type="HAMAP" id="MF_01109">
    <property type="entry name" value="OTCase"/>
    <property type="match status" value="1"/>
</dbReference>
<evidence type="ECO:0000259" key="7">
    <source>
        <dbReference type="Pfam" id="PF02729"/>
    </source>
</evidence>
<dbReference type="GO" id="GO:0042450">
    <property type="term" value="P:L-arginine biosynthetic process via ornithine"/>
    <property type="evidence" value="ECO:0007669"/>
    <property type="project" value="UniProtKB-UniRule"/>
</dbReference>
<evidence type="ECO:0000313" key="9">
    <source>
        <dbReference type="Proteomes" id="UP001301797"/>
    </source>
</evidence>
<dbReference type="NCBIfam" id="TIGR00658">
    <property type="entry name" value="orni_carb_tr"/>
    <property type="match status" value="1"/>
</dbReference>
<dbReference type="EMBL" id="CP043875">
    <property type="protein sequence ID" value="WOF16160.1"/>
    <property type="molecule type" value="Genomic_DNA"/>
</dbReference>
<feature type="domain" description="Aspartate/ornithine carbamoyltransferase carbamoyl-P binding" evidence="7">
    <location>
        <begin position="3"/>
        <end position="143"/>
    </location>
</feature>
<feature type="binding site" evidence="5">
    <location>
        <begin position="262"/>
        <end position="263"/>
    </location>
    <ligand>
        <name>carbamoyl phosphate</name>
        <dbReference type="ChEBI" id="CHEBI:58228"/>
    </ligand>
</feature>
<dbReference type="InterPro" id="IPR006130">
    <property type="entry name" value="Asp/Orn_carbamoylTrfase"/>
</dbReference>
<dbReference type="InterPro" id="IPR036901">
    <property type="entry name" value="Asp/Orn_carbamoylTrfase_sf"/>
</dbReference>
<dbReference type="Gene3D" id="3.40.50.1370">
    <property type="entry name" value="Aspartate/ornithine carbamoyltransferase"/>
    <property type="match status" value="2"/>
</dbReference>
<evidence type="ECO:0000256" key="5">
    <source>
        <dbReference type="HAMAP-Rule" id="MF_01109"/>
    </source>
</evidence>
<dbReference type="FunFam" id="3.40.50.1370:FF:000008">
    <property type="entry name" value="Ornithine carbamoyltransferase"/>
    <property type="match status" value="1"/>
</dbReference>
<feature type="binding site" evidence="5">
    <location>
        <position position="103"/>
    </location>
    <ligand>
        <name>carbamoyl phosphate</name>
        <dbReference type="ChEBI" id="CHEBI:58228"/>
    </ligand>
</feature>
<reference evidence="8 9" key="1">
    <citation type="submission" date="2019-09" db="EMBL/GenBank/DDBJ databases">
        <title>The complete genome of Methanoplanus sp. FWC-SCC4.</title>
        <authorList>
            <person name="Chen S.-C."/>
            <person name="Zhou Y.-Z."/>
            <person name="Lai M.-C."/>
        </authorList>
    </citation>
    <scope>NUCLEOTIDE SEQUENCE [LARGE SCALE GENOMIC DNA]</scope>
    <source>
        <strain evidence="8 9">FWC-SCC4</strain>
    </source>
</reference>
<dbReference type="NCBIfam" id="NF001986">
    <property type="entry name" value="PRK00779.1"/>
    <property type="match status" value="1"/>
</dbReference>
<evidence type="ECO:0000256" key="2">
    <source>
        <dbReference type="ARBA" id="ARBA00013007"/>
    </source>
</evidence>
<keyword evidence="3 5" id="KW-0808">Transferase</keyword>
<dbReference type="InterPro" id="IPR024904">
    <property type="entry name" value="OTCase_ArgI"/>
</dbReference>
<keyword evidence="9" id="KW-1185">Reference proteome</keyword>
<dbReference type="PRINTS" id="PR00100">
    <property type="entry name" value="AOTCASE"/>
</dbReference>
<dbReference type="GO" id="GO:0016597">
    <property type="term" value="F:amino acid binding"/>
    <property type="evidence" value="ECO:0007669"/>
    <property type="project" value="InterPro"/>
</dbReference>
<evidence type="ECO:0000256" key="3">
    <source>
        <dbReference type="ARBA" id="ARBA00022679"/>
    </source>
</evidence>
<sequence>MKKNFLSILDFTKNDLFEALDLALELKEKRKNEEFPELLPKKTLGMIFEKASTRTRISFETGMFELGGHAIFLNPNDMQLGRGEAICDTAKVLSRYLSVVMMRSNSHSTVEEIADNANIPVINGLSDKEHPCQILADILTMKEIFKDDLNKLKVVWIGDGNNVCNSLILSSVLTGYEVCVSTPKGYEPDPEYIKNAQKAGGNVKYIEDPAKAAEDADVIYTDTWISMGSEAEKDSRLQAFSGYCVDENLLKNAKDGAVVMHCLPAHRGDEITDSVMDGKQSVVWQQAENRLHAQKALMVMLLGKNK</sequence>
<dbReference type="RefSeq" id="WP_317137739.1">
    <property type="nucleotide sequence ID" value="NZ_CP043875.1"/>
</dbReference>
<feature type="binding site" evidence="5">
    <location>
        <position position="79"/>
    </location>
    <ligand>
        <name>carbamoyl phosphate</name>
        <dbReference type="ChEBI" id="CHEBI:58228"/>
    </ligand>
</feature>
<feature type="binding site" evidence="5">
    <location>
        <begin position="226"/>
        <end position="227"/>
    </location>
    <ligand>
        <name>L-ornithine</name>
        <dbReference type="ChEBI" id="CHEBI:46911"/>
    </ligand>
</feature>
<feature type="binding site" evidence="5">
    <location>
        <begin position="52"/>
        <end position="55"/>
    </location>
    <ligand>
        <name>carbamoyl phosphate</name>
        <dbReference type="ChEBI" id="CHEBI:58228"/>
    </ligand>
</feature>
<dbReference type="InterPro" id="IPR006131">
    <property type="entry name" value="Asp_carbamoyltransf_Asp/Orn-bd"/>
</dbReference>
<dbReference type="GeneID" id="85229568"/>
<proteinExistence type="inferred from homology"/>
<dbReference type="EC" id="2.1.3.3" evidence="2 5"/>
<comment type="subcellular location">
    <subcellularLocation>
        <location evidence="5">Cytoplasm</location>
    </subcellularLocation>
</comment>
<dbReference type="GO" id="GO:0004585">
    <property type="term" value="F:ornithine carbamoyltransferase activity"/>
    <property type="evidence" value="ECO:0007669"/>
    <property type="project" value="UniProtKB-UniRule"/>
</dbReference>
<dbReference type="AlphaFoldDB" id="A0AA97FB59"/>
<dbReference type="GO" id="GO:0005737">
    <property type="term" value="C:cytoplasm"/>
    <property type="evidence" value="ECO:0007669"/>
    <property type="project" value="UniProtKB-SubCell"/>
</dbReference>
<gene>
    <name evidence="8" type="primary">argF</name>
    <name evidence="8" type="ORF">F1737_05280</name>
</gene>
<dbReference type="InterPro" id="IPR006132">
    <property type="entry name" value="Asp/Orn_carbamoyltranf_P-bd"/>
</dbReference>
<feature type="binding site" evidence="5">
    <location>
        <position position="290"/>
    </location>
    <ligand>
        <name>carbamoyl phosphate</name>
        <dbReference type="ChEBI" id="CHEBI:58228"/>
    </ligand>
</feature>
<feature type="binding site" evidence="5">
    <location>
        <position position="162"/>
    </location>
    <ligand>
        <name>L-ornithine</name>
        <dbReference type="ChEBI" id="CHEBI:46911"/>
    </ligand>
</feature>
<keyword evidence="5" id="KW-0963">Cytoplasm</keyword>
<feature type="binding site" evidence="5">
    <location>
        <begin position="130"/>
        <end position="133"/>
    </location>
    <ligand>
        <name>carbamoyl phosphate</name>
        <dbReference type="ChEBI" id="CHEBI:58228"/>
    </ligand>
</feature>
<dbReference type="PRINTS" id="PR00102">
    <property type="entry name" value="OTCASE"/>
</dbReference>
<evidence type="ECO:0000256" key="1">
    <source>
        <dbReference type="ARBA" id="ARBA00007805"/>
    </source>
</evidence>
<evidence type="ECO:0000313" key="8">
    <source>
        <dbReference type="EMBL" id="WOF16160.1"/>
    </source>
</evidence>
<feature type="binding site" evidence="5">
    <location>
        <position position="222"/>
    </location>
    <ligand>
        <name>L-ornithine</name>
        <dbReference type="ChEBI" id="CHEBI:46911"/>
    </ligand>
</feature>
<comment type="catalytic activity">
    <reaction evidence="4 5">
        <text>carbamoyl phosphate + L-ornithine = L-citrulline + phosphate + H(+)</text>
        <dbReference type="Rhea" id="RHEA:19513"/>
        <dbReference type="ChEBI" id="CHEBI:15378"/>
        <dbReference type="ChEBI" id="CHEBI:43474"/>
        <dbReference type="ChEBI" id="CHEBI:46911"/>
        <dbReference type="ChEBI" id="CHEBI:57743"/>
        <dbReference type="ChEBI" id="CHEBI:58228"/>
        <dbReference type="EC" id="2.1.3.3"/>
    </reaction>
</comment>
<name>A0AA97FB59_9EURY</name>
<feature type="domain" description="Aspartate/ornithine carbamoyltransferase Asp/Orn-binding" evidence="6">
    <location>
        <begin position="151"/>
        <end position="301"/>
    </location>
</feature>
<comment type="similarity">
    <text evidence="1 5">Belongs to the aspartate/ornithine carbamoyltransferase superfamily. OTCase family.</text>
</comment>
<dbReference type="Proteomes" id="UP001301797">
    <property type="component" value="Chromosome"/>
</dbReference>
<dbReference type="PANTHER" id="PTHR45753">
    <property type="entry name" value="ORNITHINE CARBAMOYLTRANSFERASE, MITOCHONDRIAL"/>
    <property type="match status" value="1"/>
</dbReference>
<accession>A0AA97FB59</accession>
<dbReference type="KEGG" id="mefw:F1737_05280"/>
<protein>
    <recommendedName>
        <fullName evidence="2 5">Ornithine carbamoyltransferase</fullName>
        <shortName evidence="5">OTCase</shortName>
        <ecNumber evidence="2 5">2.1.3.3</ecNumber>
    </recommendedName>
</protein>
<dbReference type="Pfam" id="PF00185">
    <property type="entry name" value="OTCace"/>
    <property type="match status" value="1"/>
</dbReference>
<dbReference type="SUPFAM" id="SSF53671">
    <property type="entry name" value="Aspartate/ornithine carbamoyltransferase"/>
    <property type="match status" value="1"/>
</dbReference>
<dbReference type="PANTHER" id="PTHR45753:SF3">
    <property type="entry name" value="ORNITHINE TRANSCARBAMYLASE, MITOCHONDRIAL"/>
    <property type="match status" value="1"/>
</dbReference>
<evidence type="ECO:0000256" key="4">
    <source>
        <dbReference type="ARBA" id="ARBA00048772"/>
    </source>
</evidence>
<dbReference type="InterPro" id="IPR002292">
    <property type="entry name" value="Orn/put_carbamltrans"/>
</dbReference>
<organism evidence="8 9">
    <name type="scientific">Methanochimaera problematica</name>
    <dbReference type="NCBI Taxonomy" id="2609417"/>
    <lineage>
        <taxon>Archaea</taxon>
        <taxon>Methanobacteriati</taxon>
        <taxon>Methanobacteriota</taxon>
        <taxon>Stenosarchaea group</taxon>
        <taxon>Methanomicrobia</taxon>
        <taxon>Methanomicrobiales</taxon>
        <taxon>Methanomicrobiaceae</taxon>
        <taxon>Methanochimaera</taxon>
    </lineage>
</organism>
<dbReference type="PROSITE" id="PS00097">
    <property type="entry name" value="CARBAMOYLTRANSFERASE"/>
    <property type="match status" value="1"/>
</dbReference>
<evidence type="ECO:0000259" key="6">
    <source>
        <dbReference type="Pfam" id="PF00185"/>
    </source>
</evidence>
<dbReference type="Pfam" id="PF02729">
    <property type="entry name" value="OTCace_N"/>
    <property type="match status" value="1"/>
</dbReference>
<dbReference type="GO" id="GO:0019240">
    <property type="term" value="P:citrulline biosynthetic process"/>
    <property type="evidence" value="ECO:0007669"/>
    <property type="project" value="TreeGrafter"/>
</dbReference>